<evidence type="ECO:0000313" key="1">
    <source>
        <dbReference type="EMBL" id="KAA0014426.1"/>
    </source>
</evidence>
<dbReference type="InterPro" id="IPR053734">
    <property type="entry name" value="Phage_Head-Tail_Connect_sf"/>
</dbReference>
<dbReference type="GO" id="GO:0019068">
    <property type="term" value="P:virion assembly"/>
    <property type="evidence" value="ECO:0007669"/>
    <property type="project" value="InterPro"/>
</dbReference>
<sequence>MPAPDWENLDYFLDEEEFATAVTVTRADGTVLSLSGIYEDQYLDAQLGEYRMDTESPRLWCKQSDVPGVNRGDTCAVDGITYDVMTAPQGDGTGMAMLDLAPRPHA</sequence>
<dbReference type="Pfam" id="PF05354">
    <property type="entry name" value="Phage_attach"/>
    <property type="match status" value="1"/>
</dbReference>
<dbReference type="InterPro" id="IPR008018">
    <property type="entry name" value="Phage_tail_attach_FII"/>
</dbReference>
<organism evidence="1 2">
    <name type="scientific">Billgrantia pellis</name>
    <dbReference type="NCBI Taxonomy" id="2606936"/>
    <lineage>
        <taxon>Bacteria</taxon>
        <taxon>Pseudomonadati</taxon>
        <taxon>Pseudomonadota</taxon>
        <taxon>Gammaproteobacteria</taxon>
        <taxon>Oceanospirillales</taxon>
        <taxon>Halomonadaceae</taxon>
        <taxon>Billgrantia</taxon>
    </lineage>
</organism>
<protein>
    <submittedName>
        <fullName evidence="1">Uncharacterized protein</fullName>
    </submittedName>
</protein>
<dbReference type="RefSeq" id="WP_149326636.1">
    <property type="nucleotide sequence ID" value="NZ_VTPY01000001.1"/>
</dbReference>
<gene>
    <name evidence="1" type="ORF">F0A17_01895</name>
</gene>
<dbReference type="Gene3D" id="2.40.10.180">
    <property type="entry name" value="Phage tail proteins"/>
    <property type="match status" value="1"/>
</dbReference>
<dbReference type="Proteomes" id="UP000486760">
    <property type="component" value="Unassembled WGS sequence"/>
</dbReference>
<proteinExistence type="predicted"/>
<comment type="caution">
    <text evidence="1">The sequence shown here is derived from an EMBL/GenBank/DDBJ whole genome shotgun (WGS) entry which is preliminary data.</text>
</comment>
<evidence type="ECO:0000313" key="2">
    <source>
        <dbReference type="Proteomes" id="UP000486760"/>
    </source>
</evidence>
<name>A0A7V7G3X1_9GAMM</name>
<dbReference type="EMBL" id="VTPY01000001">
    <property type="protein sequence ID" value="KAA0014426.1"/>
    <property type="molecule type" value="Genomic_DNA"/>
</dbReference>
<dbReference type="AlphaFoldDB" id="A0A7V7G3X1"/>
<reference evidence="1 2" key="1">
    <citation type="submission" date="2019-08" db="EMBL/GenBank/DDBJ databases">
        <title>Bioinformatics analysis of the strain L3 and L5.</title>
        <authorList>
            <person name="Li X."/>
        </authorList>
    </citation>
    <scope>NUCLEOTIDE SEQUENCE [LARGE SCALE GENOMIC DNA]</scope>
    <source>
        <strain evidence="1 2">L5</strain>
    </source>
</reference>
<keyword evidence="2" id="KW-1185">Reference proteome</keyword>
<accession>A0A7V7G3X1</accession>